<organism evidence="2 3">
    <name type="scientific">Labilibaculum antarcticum</name>
    <dbReference type="NCBI Taxonomy" id="1717717"/>
    <lineage>
        <taxon>Bacteria</taxon>
        <taxon>Pseudomonadati</taxon>
        <taxon>Bacteroidota</taxon>
        <taxon>Bacteroidia</taxon>
        <taxon>Marinilabiliales</taxon>
        <taxon>Marinifilaceae</taxon>
        <taxon>Labilibaculum</taxon>
    </lineage>
</organism>
<dbReference type="Gene3D" id="3.40.630.30">
    <property type="match status" value="1"/>
</dbReference>
<evidence type="ECO:0000259" key="1">
    <source>
        <dbReference type="PROSITE" id="PS51186"/>
    </source>
</evidence>
<dbReference type="InterPro" id="IPR000182">
    <property type="entry name" value="GNAT_dom"/>
</dbReference>
<dbReference type="Pfam" id="PF13302">
    <property type="entry name" value="Acetyltransf_3"/>
    <property type="match status" value="1"/>
</dbReference>
<dbReference type="OrthoDB" id="9788916at2"/>
<dbReference type="AlphaFoldDB" id="A0A1Y1CNG5"/>
<dbReference type="KEGG" id="mbas:ALGA_3516"/>
<dbReference type="PROSITE" id="PS51186">
    <property type="entry name" value="GNAT"/>
    <property type="match status" value="1"/>
</dbReference>
<reference evidence="2 3" key="1">
    <citation type="journal article" date="2018" name="Mar. Genomics">
        <title>Complete genome sequence of Marinifilaceae bacterium strain SPP2, isolated from the Antarctic marine sediment.</title>
        <authorList>
            <person name="Watanabe M."/>
            <person name="Kojima H."/>
            <person name="Fukui M."/>
        </authorList>
    </citation>
    <scope>NUCLEOTIDE SEQUENCE [LARGE SCALE GENOMIC DNA]</scope>
    <source>
        <strain evidence="2 3">SPP2</strain>
    </source>
</reference>
<gene>
    <name evidence="2" type="ORF">ALGA_3516</name>
</gene>
<evidence type="ECO:0000313" key="2">
    <source>
        <dbReference type="EMBL" id="BAX81814.1"/>
    </source>
</evidence>
<dbReference type="PANTHER" id="PTHR43792">
    <property type="entry name" value="GNAT FAMILY, PUTATIVE (AFU_ORTHOLOGUE AFUA_3G00765)-RELATED-RELATED"/>
    <property type="match status" value="1"/>
</dbReference>
<dbReference type="InterPro" id="IPR051531">
    <property type="entry name" value="N-acetyltransferase"/>
</dbReference>
<proteinExistence type="predicted"/>
<dbReference type="InterPro" id="IPR016181">
    <property type="entry name" value="Acyl_CoA_acyltransferase"/>
</dbReference>
<dbReference type="EMBL" id="AP018042">
    <property type="protein sequence ID" value="BAX81814.1"/>
    <property type="molecule type" value="Genomic_DNA"/>
</dbReference>
<feature type="domain" description="N-acetyltransferase" evidence="1">
    <location>
        <begin position="8"/>
        <end position="179"/>
    </location>
</feature>
<dbReference type="PANTHER" id="PTHR43792:SF1">
    <property type="entry name" value="N-ACETYLTRANSFERASE DOMAIN-CONTAINING PROTEIN"/>
    <property type="match status" value="1"/>
</dbReference>
<keyword evidence="3" id="KW-1185">Reference proteome</keyword>
<name>A0A1Y1CNG5_9BACT</name>
<dbReference type="GO" id="GO:0016747">
    <property type="term" value="F:acyltransferase activity, transferring groups other than amino-acyl groups"/>
    <property type="evidence" value="ECO:0007669"/>
    <property type="project" value="InterPro"/>
</dbReference>
<dbReference type="Proteomes" id="UP000218267">
    <property type="component" value="Chromosome"/>
</dbReference>
<dbReference type="RefSeq" id="WP_096431550.1">
    <property type="nucleotide sequence ID" value="NZ_AP018042.1"/>
</dbReference>
<evidence type="ECO:0000313" key="3">
    <source>
        <dbReference type="Proteomes" id="UP000218267"/>
    </source>
</evidence>
<accession>A0A1Y1CNG5</accession>
<dbReference type="SUPFAM" id="SSF55729">
    <property type="entry name" value="Acyl-CoA N-acyltransferases (Nat)"/>
    <property type="match status" value="1"/>
</dbReference>
<sequence>MELYSERLIFKEISVDDLEIIHQMHSSLEVDEFGTLGIPKNIEETRERVNSMIKVQTEKNRKSYNWKIITKDSNSFIGLAGISLSLDRFKLGEIYYELHPNYWGNGYGTEISKELIRAGFDKFHLHKVEAGVATENIKSVRILEKCGMTREGLRRKILPIRGEWIDNYHYAIVEDDPRHY</sequence>
<protein>
    <recommendedName>
        <fullName evidence="1">N-acetyltransferase domain-containing protein</fullName>
    </recommendedName>
</protein>
<reference evidence="3" key="2">
    <citation type="journal article" date="2020" name="Antonie Van Leeuwenhoek">
        <title>Labilibaculum antarcticum sp. nov., a novel facultative anaerobic, psychrotorelant bacterium isolated from marine sediment of Antarctica.</title>
        <authorList>
            <person name="Watanabe M."/>
            <person name="Kojima H."/>
            <person name="Fukui M."/>
        </authorList>
    </citation>
    <scope>NUCLEOTIDE SEQUENCE [LARGE SCALE GENOMIC DNA]</scope>
    <source>
        <strain evidence="3">SPP2</strain>
    </source>
</reference>